<feature type="transmembrane region" description="Helical" evidence="1">
    <location>
        <begin position="34"/>
        <end position="60"/>
    </location>
</feature>
<gene>
    <name evidence="2" type="ORF">D0435_09945</name>
</gene>
<organism evidence="2 3">
    <name type="scientific">Anaerotruncus colihominis</name>
    <dbReference type="NCBI Taxonomy" id="169435"/>
    <lineage>
        <taxon>Bacteria</taxon>
        <taxon>Bacillati</taxon>
        <taxon>Bacillota</taxon>
        <taxon>Clostridia</taxon>
        <taxon>Eubacteriales</taxon>
        <taxon>Oscillospiraceae</taxon>
        <taxon>Anaerotruncus</taxon>
    </lineage>
</organism>
<dbReference type="Proteomes" id="UP000446866">
    <property type="component" value="Unassembled WGS sequence"/>
</dbReference>
<dbReference type="AlphaFoldDB" id="A0A845QMM3"/>
<sequence>MDIFIQGIGFLGVIAFIVSYQIKSNRALYIFQLLGSLLFCIQFFMLGAYSGCLSMLLNILRYALLTKYNEWKWVQRKELAWAFCAAFAVVLIFTWAGPVTILTFLASSVSTIFYWTNNAKMIRGANLFCASPCWLIYDIYAGSWGGVLNEAITLTSIIVSVVRFGWKAMGDPDSEFQK</sequence>
<feature type="transmembrane region" description="Helical" evidence="1">
    <location>
        <begin position="80"/>
        <end position="113"/>
    </location>
</feature>
<feature type="transmembrane region" description="Helical" evidence="1">
    <location>
        <begin position="6"/>
        <end position="22"/>
    </location>
</feature>
<evidence type="ECO:0000256" key="1">
    <source>
        <dbReference type="SAM" id="Phobius"/>
    </source>
</evidence>
<keyword evidence="1" id="KW-0812">Transmembrane</keyword>
<name>A0A845QMM3_9FIRM</name>
<keyword evidence="1" id="KW-1133">Transmembrane helix</keyword>
<evidence type="ECO:0000313" key="2">
    <source>
        <dbReference type="EMBL" id="NBH61973.1"/>
    </source>
</evidence>
<dbReference type="EMBL" id="QXWK01000017">
    <property type="protein sequence ID" value="NBH61973.1"/>
    <property type="molecule type" value="Genomic_DNA"/>
</dbReference>
<protein>
    <submittedName>
        <fullName evidence="2">YgjV family protein</fullName>
    </submittedName>
</protein>
<accession>A0A845QMM3</accession>
<reference evidence="2 3" key="1">
    <citation type="submission" date="2018-08" db="EMBL/GenBank/DDBJ databases">
        <title>Murine metabolic-syndrome-specific gut microbial biobank.</title>
        <authorList>
            <person name="Liu C."/>
        </authorList>
    </citation>
    <scope>NUCLEOTIDE SEQUENCE [LARGE SCALE GENOMIC DNA]</scope>
    <source>
        <strain evidence="2 3">28</strain>
    </source>
</reference>
<proteinExistence type="predicted"/>
<dbReference type="InterPro" id="IPR019629">
    <property type="entry name" value="Uncharacterised_HI1736/YgjV"/>
</dbReference>
<dbReference type="Pfam" id="PF10688">
    <property type="entry name" value="Imp-YgjV"/>
    <property type="match status" value="1"/>
</dbReference>
<keyword evidence="3" id="KW-1185">Reference proteome</keyword>
<evidence type="ECO:0000313" key="3">
    <source>
        <dbReference type="Proteomes" id="UP000446866"/>
    </source>
</evidence>
<keyword evidence="1" id="KW-0472">Membrane</keyword>
<comment type="caution">
    <text evidence="2">The sequence shown here is derived from an EMBL/GenBank/DDBJ whole genome shotgun (WGS) entry which is preliminary data.</text>
</comment>
<dbReference type="RefSeq" id="WP_160202251.1">
    <property type="nucleotide sequence ID" value="NZ_QXWK01000017.1"/>
</dbReference>